<dbReference type="AlphaFoldDB" id="A0AAV3PY18"/>
<evidence type="ECO:0000313" key="2">
    <source>
        <dbReference type="Proteomes" id="UP001454036"/>
    </source>
</evidence>
<keyword evidence="2" id="KW-1185">Reference proteome</keyword>
<comment type="caution">
    <text evidence="1">The sequence shown here is derived from an EMBL/GenBank/DDBJ whole genome shotgun (WGS) entry which is preliminary data.</text>
</comment>
<dbReference type="Proteomes" id="UP001454036">
    <property type="component" value="Unassembled WGS sequence"/>
</dbReference>
<accession>A0AAV3PY18</accession>
<sequence length="135" mass="15665">MNELIYIERKAPLCRGSVVRQVEHQVDVPEWLSGMTRNHVGFARAGSNPAVHDFLLTADDAVRHQLDALKFNDKPHEDYGIEVMYRFAGFDPFERSTYFGRFFDFISLNSLHRIGGSWNRYWLTESLLHDGDTTE</sequence>
<dbReference type="EMBL" id="BAABME010002649">
    <property type="protein sequence ID" value="GAA0155556.1"/>
    <property type="molecule type" value="Genomic_DNA"/>
</dbReference>
<evidence type="ECO:0000313" key="1">
    <source>
        <dbReference type="EMBL" id="GAA0155556.1"/>
    </source>
</evidence>
<dbReference type="PANTHER" id="PTHR35716:SF1">
    <property type="entry name" value="OS05G0574700 PROTEIN"/>
    <property type="match status" value="1"/>
</dbReference>
<gene>
    <name evidence="1" type="ORF">LIER_13258</name>
</gene>
<dbReference type="PANTHER" id="PTHR35716">
    <property type="entry name" value="OS05G0574700 PROTEIN-RELATED"/>
    <property type="match status" value="1"/>
</dbReference>
<proteinExistence type="predicted"/>
<protein>
    <submittedName>
        <fullName evidence="1">Uncharacterized protein</fullName>
    </submittedName>
</protein>
<name>A0AAV3PY18_LITER</name>
<organism evidence="1 2">
    <name type="scientific">Lithospermum erythrorhizon</name>
    <name type="common">Purple gromwell</name>
    <name type="synonym">Lithospermum officinale var. erythrorhizon</name>
    <dbReference type="NCBI Taxonomy" id="34254"/>
    <lineage>
        <taxon>Eukaryota</taxon>
        <taxon>Viridiplantae</taxon>
        <taxon>Streptophyta</taxon>
        <taxon>Embryophyta</taxon>
        <taxon>Tracheophyta</taxon>
        <taxon>Spermatophyta</taxon>
        <taxon>Magnoliopsida</taxon>
        <taxon>eudicotyledons</taxon>
        <taxon>Gunneridae</taxon>
        <taxon>Pentapetalae</taxon>
        <taxon>asterids</taxon>
        <taxon>lamiids</taxon>
        <taxon>Boraginales</taxon>
        <taxon>Boraginaceae</taxon>
        <taxon>Boraginoideae</taxon>
        <taxon>Lithospermeae</taxon>
        <taxon>Lithospermum</taxon>
    </lineage>
</organism>
<reference evidence="1 2" key="1">
    <citation type="submission" date="2024-01" db="EMBL/GenBank/DDBJ databases">
        <title>The complete chloroplast genome sequence of Lithospermum erythrorhizon: insights into the phylogenetic relationship among Boraginaceae species and the maternal lineages of purple gromwells.</title>
        <authorList>
            <person name="Okada T."/>
            <person name="Watanabe K."/>
        </authorList>
    </citation>
    <scope>NUCLEOTIDE SEQUENCE [LARGE SCALE GENOMIC DNA]</scope>
</reference>